<evidence type="ECO:0000256" key="1">
    <source>
        <dbReference type="SAM" id="MobiDB-lite"/>
    </source>
</evidence>
<evidence type="ECO:0000313" key="2">
    <source>
        <dbReference type="EMBL" id="MBA0085375.1"/>
    </source>
</evidence>
<sequence>MTTEISIPRHRIHEAPLTAAERQARRRAKLRQQTGRPCAAPAPRLPPRPRRWAAAVAALIALQDEYRAWLDTLPANLEGSRLAEKLLAIAELDLEELQMIDPPRGYG</sequence>
<feature type="region of interest" description="Disordered" evidence="1">
    <location>
        <begin position="17"/>
        <end position="46"/>
    </location>
</feature>
<organism evidence="2 3">
    <name type="scientific">Candidatus Acidiferrum panamense</name>
    <dbReference type="NCBI Taxonomy" id="2741543"/>
    <lineage>
        <taxon>Bacteria</taxon>
        <taxon>Pseudomonadati</taxon>
        <taxon>Acidobacteriota</taxon>
        <taxon>Terriglobia</taxon>
        <taxon>Candidatus Acidiferrales</taxon>
        <taxon>Candidatus Acidiferrum</taxon>
    </lineage>
</organism>
<reference evidence="2" key="1">
    <citation type="submission" date="2020-06" db="EMBL/GenBank/DDBJ databases">
        <title>Legume-microbial interactions unlock mineral nutrients during tropical forest succession.</title>
        <authorList>
            <person name="Epihov D.Z."/>
        </authorList>
    </citation>
    <scope>NUCLEOTIDE SEQUENCE [LARGE SCALE GENOMIC DNA]</scope>
    <source>
        <strain evidence="2">Pan2503</strain>
    </source>
</reference>
<dbReference type="Proteomes" id="UP000567293">
    <property type="component" value="Unassembled WGS sequence"/>
</dbReference>
<comment type="caution">
    <text evidence="2">The sequence shown here is derived from an EMBL/GenBank/DDBJ whole genome shotgun (WGS) entry which is preliminary data.</text>
</comment>
<protein>
    <submittedName>
        <fullName evidence="2">Uncharacterized protein</fullName>
    </submittedName>
</protein>
<accession>A0A7V8NQJ8</accession>
<feature type="compositionally biased region" description="Low complexity" evidence="1">
    <location>
        <begin position="31"/>
        <end position="42"/>
    </location>
</feature>
<feature type="non-terminal residue" evidence="2">
    <location>
        <position position="107"/>
    </location>
</feature>
<gene>
    <name evidence="2" type="ORF">HRJ53_10285</name>
</gene>
<dbReference type="AlphaFoldDB" id="A0A7V8NQJ8"/>
<evidence type="ECO:0000313" key="3">
    <source>
        <dbReference type="Proteomes" id="UP000567293"/>
    </source>
</evidence>
<dbReference type="EMBL" id="JACDQQ010000992">
    <property type="protein sequence ID" value="MBA0085375.1"/>
    <property type="molecule type" value="Genomic_DNA"/>
</dbReference>
<name>A0A7V8NQJ8_9BACT</name>
<proteinExistence type="predicted"/>
<keyword evidence="3" id="KW-1185">Reference proteome</keyword>